<feature type="compositionally biased region" description="Acidic residues" evidence="1">
    <location>
        <begin position="168"/>
        <end position="182"/>
    </location>
</feature>
<protein>
    <submittedName>
        <fullName evidence="2">Uncharacterized protein</fullName>
    </submittedName>
</protein>
<keyword evidence="3" id="KW-1185">Reference proteome</keyword>
<dbReference type="EMBL" id="AZGY01000024">
    <property type="protein sequence ID" value="KZZ89718.1"/>
    <property type="molecule type" value="Genomic_DNA"/>
</dbReference>
<organism evidence="2 3">
    <name type="scientific">Moelleriella libera RCEF 2490</name>
    <dbReference type="NCBI Taxonomy" id="1081109"/>
    <lineage>
        <taxon>Eukaryota</taxon>
        <taxon>Fungi</taxon>
        <taxon>Dikarya</taxon>
        <taxon>Ascomycota</taxon>
        <taxon>Pezizomycotina</taxon>
        <taxon>Sordariomycetes</taxon>
        <taxon>Hypocreomycetidae</taxon>
        <taxon>Hypocreales</taxon>
        <taxon>Clavicipitaceae</taxon>
        <taxon>Moelleriella</taxon>
    </lineage>
</organism>
<dbReference type="STRING" id="1081109.A0A167X7B1"/>
<sequence length="403" mass="43094">MSMGRMMVPAEFYAMAAAPYDAAINYQHLAEENCRFLFGPDSKVTIVTASPEKGPWWTARLYKTEGGRRQLLWSASSTTLFLALRSIHAASANLVAVRAREEFTPRVPMPGPVSGPMPGPGPVPPPPPGYISPSAHRAGLTHPPPPPPPPFPLHTGIAGAPAPRSEAADGDLCEDGDTDDDAASVISESDTVSTPTSTVFSHPPSRLRRGQSVVVHPEDVPGACVAEKAGNGVGRQGPAFRQTPPRRQPPNGSRLPLHQAHRSGPPPATSAAEIASAKALPLREHDLYFQLQSDSYGSLTIRSRCYVQYGRILRKISELIEDHFSSFTLAPDPKPTLSQIQKLGVSAERVVADGETFVLQNKELDFSRITCGHLPDDLTVVAKITGSLDGQDFLGTQTRGSSG</sequence>
<proteinExistence type="predicted"/>
<name>A0A167X7B1_9HYPO</name>
<feature type="region of interest" description="Disordered" evidence="1">
    <location>
        <begin position="228"/>
        <end position="269"/>
    </location>
</feature>
<feature type="compositionally biased region" description="Polar residues" evidence="1">
    <location>
        <begin position="186"/>
        <end position="200"/>
    </location>
</feature>
<reference evidence="2 3" key="1">
    <citation type="journal article" date="2016" name="Genome Biol. Evol.">
        <title>Divergent and convergent evolution of fungal pathogenicity.</title>
        <authorList>
            <person name="Shang Y."/>
            <person name="Xiao G."/>
            <person name="Zheng P."/>
            <person name="Cen K."/>
            <person name="Zhan S."/>
            <person name="Wang C."/>
        </authorList>
    </citation>
    <scope>NUCLEOTIDE SEQUENCE [LARGE SCALE GENOMIC DNA]</scope>
    <source>
        <strain evidence="2 3">RCEF 2490</strain>
    </source>
</reference>
<feature type="compositionally biased region" description="Pro residues" evidence="1">
    <location>
        <begin position="142"/>
        <end position="152"/>
    </location>
</feature>
<evidence type="ECO:0000256" key="1">
    <source>
        <dbReference type="SAM" id="MobiDB-lite"/>
    </source>
</evidence>
<feature type="region of interest" description="Disordered" evidence="1">
    <location>
        <begin position="107"/>
        <end position="208"/>
    </location>
</feature>
<gene>
    <name evidence="2" type="ORF">AAL_07611</name>
</gene>
<comment type="caution">
    <text evidence="2">The sequence shown here is derived from an EMBL/GenBank/DDBJ whole genome shotgun (WGS) entry which is preliminary data.</text>
</comment>
<dbReference type="AlphaFoldDB" id="A0A167X7B1"/>
<accession>A0A167X7B1</accession>
<evidence type="ECO:0000313" key="3">
    <source>
        <dbReference type="Proteomes" id="UP000078544"/>
    </source>
</evidence>
<evidence type="ECO:0000313" key="2">
    <source>
        <dbReference type="EMBL" id="KZZ89718.1"/>
    </source>
</evidence>
<feature type="compositionally biased region" description="Pro residues" evidence="1">
    <location>
        <begin position="107"/>
        <end position="130"/>
    </location>
</feature>
<dbReference type="Proteomes" id="UP000078544">
    <property type="component" value="Unassembled WGS sequence"/>
</dbReference>